<dbReference type="KEGG" id="pseg:D3H65_01470"/>
<dbReference type="PANTHER" id="PTHR30565">
    <property type="entry name" value="PROTEIN YCIF"/>
    <property type="match status" value="1"/>
</dbReference>
<evidence type="ECO:0000256" key="1">
    <source>
        <dbReference type="SAM" id="Coils"/>
    </source>
</evidence>
<proteinExistence type="predicted"/>
<feature type="coiled-coil region" evidence="1">
    <location>
        <begin position="53"/>
        <end position="88"/>
    </location>
</feature>
<keyword evidence="3" id="KW-1185">Reference proteome</keyword>
<dbReference type="Proteomes" id="UP000263900">
    <property type="component" value="Chromosome"/>
</dbReference>
<dbReference type="OrthoDB" id="9795056at2"/>
<dbReference type="RefSeq" id="WP_119048557.1">
    <property type="nucleotide sequence ID" value="NZ_CP032157.1"/>
</dbReference>
<organism evidence="2 3">
    <name type="scientific">Paraflavitalea soli</name>
    <dbReference type="NCBI Taxonomy" id="2315862"/>
    <lineage>
        <taxon>Bacteria</taxon>
        <taxon>Pseudomonadati</taxon>
        <taxon>Bacteroidota</taxon>
        <taxon>Chitinophagia</taxon>
        <taxon>Chitinophagales</taxon>
        <taxon>Chitinophagaceae</taxon>
        <taxon>Paraflavitalea</taxon>
    </lineage>
</organism>
<gene>
    <name evidence="2" type="ORF">D3H65_01470</name>
</gene>
<dbReference type="InterPro" id="IPR047114">
    <property type="entry name" value="YciF"/>
</dbReference>
<accession>A0A3B7MHT0</accession>
<dbReference type="Pfam" id="PF05974">
    <property type="entry name" value="DUF892"/>
    <property type="match status" value="1"/>
</dbReference>
<dbReference type="PANTHER" id="PTHR30565:SF9">
    <property type="entry name" value="PROTEIN YCIF"/>
    <property type="match status" value="1"/>
</dbReference>
<dbReference type="SUPFAM" id="SSF47240">
    <property type="entry name" value="Ferritin-like"/>
    <property type="match status" value="1"/>
</dbReference>
<protein>
    <submittedName>
        <fullName evidence="2">Ferritin-like domain-containing protein</fullName>
    </submittedName>
</protein>
<dbReference type="Gene3D" id="1.20.1260.10">
    <property type="match status" value="1"/>
</dbReference>
<reference evidence="2 3" key="1">
    <citation type="submission" date="2018-09" db="EMBL/GenBank/DDBJ databases">
        <title>Genome sequencing of strain 6GH32-13.</title>
        <authorList>
            <person name="Weon H.-Y."/>
            <person name="Heo J."/>
            <person name="Kwon S.-W."/>
        </authorList>
    </citation>
    <scope>NUCLEOTIDE SEQUENCE [LARGE SCALE GENOMIC DNA]</scope>
    <source>
        <strain evidence="2 3">5GH32-13</strain>
    </source>
</reference>
<dbReference type="EMBL" id="CP032157">
    <property type="protein sequence ID" value="AXY72719.1"/>
    <property type="molecule type" value="Genomic_DNA"/>
</dbReference>
<dbReference type="CDD" id="cd07909">
    <property type="entry name" value="YciF"/>
    <property type="match status" value="1"/>
</dbReference>
<dbReference type="InterPro" id="IPR009078">
    <property type="entry name" value="Ferritin-like_SF"/>
</dbReference>
<name>A0A3B7MHT0_9BACT</name>
<evidence type="ECO:0000313" key="3">
    <source>
        <dbReference type="Proteomes" id="UP000263900"/>
    </source>
</evidence>
<dbReference type="AlphaFoldDB" id="A0A3B7MHT0"/>
<evidence type="ECO:0000313" key="2">
    <source>
        <dbReference type="EMBL" id="AXY72719.1"/>
    </source>
</evidence>
<dbReference type="InterPro" id="IPR012347">
    <property type="entry name" value="Ferritin-like"/>
</dbReference>
<sequence>MPNTKTKSRTKKQAATAGSAQGNTQLEKYFYDALKDIYWAEKALTKALPKMQKAATTEELQNAIEQHIEQTEEQVSRLEQVFELLGKKAQAKKCDAMEGLIKEGQSIIEETEKGSMTRDVGIIMAAQKVEHYEIATYGGLVQLATTMGNEDVAAILAETLEEEKQTDLDLTAIAEGNINWAAEQEDEEVEEEEEA</sequence>
<keyword evidence="1" id="KW-0175">Coiled coil</keyword>
<dbReference type="InterPro" id="IPR010287">
    <property type="entry name" value="DUF892_YciF-like"/>
</dbReference>